<feature type="region of interest" description="Disordered" evidence="1">
    <location>
        <begin position="1"/>
        <end position="53"/>
    </location>
</feature>
<keyword evidence="3" id="KW-1185">Reference proteome</keyword>
<comment type="caution">
    <text evidence="2">The sequence shown here is derived from an EMBL/GenBank/DDBJ whole genome shotgun (WGS) entry which is preliminary data.</text>
</comment>
<proteinExistence type="predicted"/>
<evidence type="ECO:0000313" key="2">
    <source>
        <dbReference type="EMBL" id="CAB1423223.1"/>
    </source>
</evidence>
<dbReference type="EMBL" id="CADEAL010000641">
    <property type="protein sequence ID" value="CAB1423223.1"/>
    <property type="molecule type" value="Genomic_DNA"/>
</dbReference>
<feature type="compositionally biased region" description="Basic and acidic residues" evidence="1">
    <location>
        <begin position="29"/>
        <end position="53"/>
    </location>
</feature>
<gene>
    <name evidence="2" type="ORF">PLEPLA_LOCUS11141</name>
</gene>
<protein>
    <submittedName>
        <fullName evidence="2">Uncharacterized protein</fullName>
    </submittedName>
</protein>
<evidence type="ECO:0000256" key="1">
    <source>
        <dbReference type="SAM" id="MobiDB-lite"/>
    </source>
</evidence>
<sequence>MEASSESSSPPPPSPPSWLSRSVITCCRQGRETTEHEHGLRSQVSDHGRSNTQEAKDLLGKEISNQNMWSDSTLGHGVPDHPYRVATHCRFNCPRLSIPAIVNTRGSFWLPTLICSTKIQKTTQGGTPAYFTLKAHCCLHGFATVYQLADLAWCCLRAIADRVGNVCNAVCFRDSARRLWLRCKKSEQEFHQVFD</sequence>
<evidence type="ECO:0000313" key="3">
    <source>
        <dbReference type="Proteomes" id="UP001153269"/>
    </source>
</evidence>
<organism evidence="2 3">
    <name type="scientific">Pleuronectes platessa</name>
    <name type="common">European plaice</name>
    <dbReference type="NCBI Taxonomy" id="8262"/>
    <lineage>
        <taxon>Eukaryota</taxon>
        <taxon>Metazoa</taxon>
        <taxon>Chordata</taxon>
        <taxon>Craniata</taxon>
        <taxon>Vertebrata</taxon>
        <taxon>Euteleostomi</taxon>
        <taxon>Actinopterygii</taxon>
        <taxon>Neopterygii</taxon>
        <taxon>Teleostei</taxon>
        <taxon>Neoteleostei</taxon>
        <taxon>Acanthomorphata</taxon>
        <taxon>Carangaria</taxon>
        <taxon>Pleuronectiformes</taxon>
        <taxon>Pleuronectoidei</taxon>
        <taxon>Pleuronectidae</taxon>
        <taxon>Pleuronectes</taxon>
    </lineage>
</organism>
<reference evidence="2" key="1">
    <citation type="submission" date="2020-03" db="EMBL/GenBank/DDBJ databases">
        <authorList>
            <person name="Weist P."/>
        </authorList>
    </citation>
    <scope>NUCLEOTIDE SEQUENCE</scope>
</reference>
<name>A0A9N7U4I9_PLEPL</name>
<dbReference type="AlphaFoldDB" id="A0A9N7U4I9"/>
<dbReference type="Proteomes" id="UP001153269">
    <property type="component" value="Unassembled WGS sequence"/>
</dbReference>
<accession>A0A9N7U4I9</accession>